<sequence>MSSQNLSPADARRRRSAARLAAVQALYQHASASTPQAKLIAEFHDHRLGAEVEGEQLSAADQPFFDDLVSGTLARLDELDALIAQFLGAGWSLDRLDRLMLQILRGGAYELLARPDVPRAAVVSEYVDVAHAFYEKREAGFVNALLDRLGRSVRDNES</sequence>
<organism evidence="8 9">
    <name type="scientific">Sandaracinobacter neustonicus</name>
    <dbReference type="NCBI Taxonomy" id="1715348"/>
    <lineage>
        <taxon>Bacteria</taxon>
        <taxon>Pseudomonadati</taxon>
        <taxon>Pseudomonadota</taxon>
        <taxon>Alphaproteobacteria</taxon>
        <taxon>Sphingomonadales</taxon>
        <taxon>Sphingosinicellaceae</taxon>
        <taxon>Sandaracinobacter</taxon>
    </lineage>
</organism>
<keyword evidence="5 6" id="KW-0804">Transcription</keyword>
<dbReference type="GO" id="GO:0031564">
    <property type="term" value="P:transcription antitermination"/>
    <property type="evidence" value="ECO:0007669"/>
    <property type="project" value="UniProtKB-KW"/>
</dbReference>
<comment type="similarity">
    <text evidence="1 6">Belongs to the NusB family.</text>
</comment>
<evidence type="ECO:0000256" key="6">
    <source>
        <dbReference type="HAMAP-Rule" id="MF_00073"/>
    </source>
</evidence>
<accession>A0A501XKY3</accession>
<proteinExistence type="inferred from homology"/>
<dbReference type="Gene3D" id="1.10.940.10">
    <property type="entry name" value="NusB-like"/>
    <property type="match status" value="1"/>
</dbReference>
<evidence type="ECO:0000256" key="1">
    <source>
        <dbReference type="ARBA" id="ARBA00005952"/>
    </source>
</evidence>
<evidence type="ECO:0000256" key="4">
    <source>
        <dbReference type="ARBA" id="ARBA00023015"/>
    </source>
</evidence>
<feature type="domain" description="NusB/RsmB/TIM44" evidence="7">
    <location>
        <begin position="17"/>
        <end position="149"/>
    </location>
</feature>
<comment type="caution">
    <text evidence="8">The sequence shown here is derived from an EMBL/GenBank/DDBJ whole genome shotgun (WGS) entry which is preliminary data.</text>
</comment>
<keyword evidence="9" id="KW-1185">Reference proteome</keyword>
<dbReference type="Pfam" id="PF01029">
    <property type="entry name" value="NusB"/>
    <property type="match status" value="1"/>
</dbReference>
<dbReference type="RefSeq" id="WP_140928137.1">
    <property type="nucleotide sequence ID" value="NZ_VFSU01000024.1"/>
</dbReference>
<gene>
    <name evidence="6 8" type="primary">nusB</name>
    <name evidence="8" type="ORF">FJQ54_09270</name>
</gene>
<dbReference type="InterPro" id="IPR011605">
    <property type="entry name" value="NusB_fam"/>
</dbReference>
<dbReference type="HAMAP" id="MF_00073">
    <property type="entry name" value="NusB"/>
    <property type="match status" value="1"/>
</dbReference>
<dbReference type="NCBIfam" id="TIGR01951">
    <property type="entry name" value="nusB"/>
    <property type="match status" value="1"/>
</dbReference>
<evidence type="ECO:0000313" key="9">
    <source>
        <dbReference type="Proteomes" id="UP000319897"/>
    </source>
</evidence>
<comment type="function">
    <text evidence="6">Involved in transcription antitermination. Required for transcription of ribosomal RNA (rRNA) genes. Binds specifically to the boxA antiterminator sequence of the ribosomal RNA (rrn) operons.</text>
</comment>
<evidence type="ECO:0000259" key="7">
    <source>
        <dbReference type="Pfam" id="PF01029"/>
    </source>
</evidence>
<keyword evidence="3 6" id="KW-0694">RNA-binding</keyword>
<dbReference type="SUPFAM" id="SSF48013">
    <property type="entry name" value="NusB-like"/>
    <property type="match status" value="1"/>
</dbReference>
<dbReference type="EMBL" id="VFSU01000024">
    <property type="protein sequence ID" value="TPE61079.1"/>
    <property type="molecule type" value="Genomic_DNA"/>
</dbReference>
<dbReference type="OrthoDB" id="9797817at2"/>
<dbReference type="Proteomes" id="UP000319897">
    <property type="component" value="Unassembled WGS sequence"/>
</dbReference>
<dbReference type="PANTHER" id="PTHR11078:SF3">
    <property type="entry name" value="ANTITERMINATION NUSB DOMAIN-CONTAINING PROTEIN"/>
    <property type="match status" value="1"/>
</dbReference>
<evidence type="ECO:0000313" key="8">
    <source>
        <dbReference type="EMBL" id="TPE61079.1"/>
    </source>
</evidence>
<dbReference type="PANTHER" id="PTHR11078">
    <property type="entry name" value="N UTILIZATION SUBSTANCE PROTEIN B-RELATED"/>
    <property type="match status" value="1"/>
</dbReference>
<dbReference type="AlphaFoldDB" id="A0A501XKY3"/>
<reference evidence="8 9" key="1">
    <citation type="submission" date="2019-06" db="EMBL/GenBank/DDBJ databases">
        <authorList>
            <person name="Lee I."/>
            <person name="Jang G.I."/>
            <person name="Hwang C.Y."/>
        </authorList>
    </citation>
    <scope>NUCLEOTIDE SEQUENCE [LARGE SCALE GENOMIC DNA]</scope>
    <source>
        <strain evidence="8 9">PAMC 28131</strain>
    </source>
</reference>
<dbReference type="GO" id="GO:0006353">
    <property type="term" value="P:DNA-templated transcription termination"/>
    <property type="evidence" value="ECO:0007669"/>
    <property type="project" value="UniProtKB-UniRule"/>
</dbReference>
<evidence type="ECO:0000256" key="3">
    <source>
        <dbReference type="ARBA" id="ARBA00022884"/>
    </source>
</evidence>
<name>A0A501XKY3_9SPHN</name>
<dbReference type="InterPro" id="IPR035926">
    <property type="entry name" value="NusB-like_sf"/>
</dbReference>
<dbReference type="GO" id="GO:0005829">
    <property type="term" value="C:cytosol"/>
    <property type="evidence" value="ECO:0007669"/>
    <property type="project" value="TreeGrafter"/>
</dbReference>
<dbReference type="GO" id="GO:0003723">
    <property type="term" value="F:RNA binding"/>
    <property type="evidence" value="ECO:0007669"/>
    <property type="project" value="UniProtKB-UniRule"/>
</dbReference>
<dbReference type="InterPro" id="IPR006027">
    <property type="entry name" value="NusB_RsmB_TIM44"/>
</dbReference>
<protein>
    <recommendedName>
        <fullName evidence="6">Transcription antitermination protein NusB</fullName>
    </recommendedName>
    <alternativeName>
        <fullName evidence="6">Antitermination factor NusB</fullName>
    </alternativeName>
</protein>
<keyword evidence="2 6" id="KW-0889">Transcription antitermination</keyword>
<keyword evidence="4 6" id="KW-0805">Transcription regulation</keyword>
<evidence type="ECO:0000256" key="2">
    <source>
        <dbReference type="ARBA" id="ARBA00022814"/>
    </source>
</evidence>
<evidence type="ECO:0000256" key="5">
    <source>
        <dbReference type="ARBA" id="ARBA00023163"/>
    </source>
</evidence>